<name>A0A5J6VIX4_9VIRU</name>
<dbReference type="InterPro" id="IPR001650">
    <property type="entry name" value="Helicase_C-like"/>
</dbReference>
<organism evidence="9">
    <name type="scientific">Megaviridae environmental sample</name>
    <dbReference type="NCBI Taxonomy" id="1737588"/>
    <lineage>
        <taxon>Viruses</taxon>
        <taxon>Varidnaviria</taxon>
        <taxon>Bamfordvirae</taxon>
        <taxon>Nucleocytoviricota</taxon>
        <taxon>Megaviricetes</taxon>
        <taxon>Imitervirales</taxon>
        <taxon>Mimiviridae</taxon>
        <taxon>environmental samples</taxon>
    </lineage>
</organism>
<dbReference type="GO" id="GO:0003723">
    <property type="term" value="F:RNA binding"/>
    <property type="evidence" value="ECO:0007669"/>
    <property type="project" value="TreeGrafter"/>
</dbReference>
<keyword evidence="6" id="KW-0067">ATP-binding</keyword>
<evidence type="ECO:0000256" key="2">
    <source>
        <dbReference type="ARBA" id="ARBA00012552"/>
    </source>
</evidence>
<evidence type="ECO:0000256" key="5">
    <source>
        <dbReference type="ARBA" id="ARBA00022806"/>
    </source>
</evidence>
<dbReference type="PROSITE" id="PS51194">
    <property type="entry name" value="HELICASE_CTER"/>
    <property type="match status" value="1"/>
</dbReference>
<evidence type="ECO:0000313" key="9">
    <source>
        <dbReference type="EMBL" id="QFG73738.1"/>
    </source>
</evidence>
<proteinExistence type="inferred from homology"/>
<dbReference type="GO" id="GO:0005524">
    <property type="term" value="F:ATP binding"/>
    <property type="evidence" value="ECO:0007669"/>
    <property type="project" value="UniProtKB-KW"/>
</dbReference>
<evidence type="ECO:0000259" key="8">
    <source>
        <dbReference type="PROSITE" id="PS51194"/>
    </source>
</evidence>
<keyword evidence="3" id="KW-0547">Nucleotide-binding</keyword>
<evidence type="ECO:0000256" key="7">
    <source>
        <dbReference type="ARBA" id="ARBA00047984"/>
    </source>
</evidence>
<dbReference type="PANTHER" id="PTHR18934:SF91">
    <property type="entry name" value="PRE-MRNA-SPLICING FACTOR ATP-DEPENDENT RNA HELICASE PRP16"/>
    <property type="match status" value="1"/>
</dbReference>
<reference evidence="9" key="1">
    <citation type="journal article" date="2019" name="Philos. Trans. R. Soc. Lond., B, Biol. Sci.">
        <title>Targeted metagenomic recovery of four divergent viruses reveals shared and distinctive characteristics of giant viruses of marine eukaryotes.</title>
        <authorList>
            <person name="Needham D.M."/>
            <person name="Poirier C."/>
            <person name="Hehenberger E."/>
            <person name="Jimenez V."/>
            <person name="Swalwell J.E."/>
            <person name="Santoro A.E."/>
            <person name="Worden A.Z."/>
        </authorList>
    </citation>
    <scope>NUCLEOTIDE SEQUENCE</scope>
    <source>
        <strain evidence="9">OPacV-662</strain>
    </source>
</reference>
<comment type="similarity">
    <text evidence="1">Belongs to the DEAD box helicase family. DEAH subfamily.</text>
</comment>
<dbReference type="SMART" id="SM00490">
    <property type="entry name" value="HELICc"/>
    <property type="match status" value="1"/>
</dbReference>
<evidence type="ECO:0000256" key="4">
    <source>
        <dbReference type="ARBA" id="ARBA00022801"/>
    </source>
</evidence>
<dbReference type="GO" id="GO:0016787">
    <property type="term" value="F:hydrolase activity"/>
    <property type="evidence" value="ECO:0007669"/>
    <property type="project" value="UniProtKB-KW"/>
</dbReference>
<dbReference type="EMBL" id="MN448270">
    <property type="protein sequence ID" value="QFG73738.1"/>
    <property type="molecule type" value="Genomic_DNA"/>
</dbReference>
<dbReference type="GO" id="GO:0003724">
    <property type="term" value="F:RNA helicase activity"/>
    <property type="evidence" value="ECO:0007669"/>
    <property type="project" value="UniProtKB-EC"/>
</dbReference>
<dbReference type="InterPro" id="IPR027417">
    <property type="entry name" value="P-loop_NTPase"/>
</dbReference>
<dbReference type="Gene3D" id="3.40.50.300">
    <property type="entry name" value="P-loop containing nucleotide triphosphate hydrolases"/>
    <property type="match status" value="2"/>
</dbReference>
<keyword evidence="5" id="KW-0347">Helicase</keyword>
<sequence>MGDIPNKATHLNLIKKHLITYYPKLQMSDLQKLVDATLQVILVSSHNFGFSLDTLMIKQLYENNGQDIKAIANLLLPHMENRDKLIQFSQLMKTPHTSNKFANVCIDKDFDFDKNLDLLLITIRRCKMRLMVNFRNIFPISPAESLSYNHMITNADIYDVMINDFYHNALLDKWFIYQQIDGNTLGDIYWVYAQSMMADLCSSEENPQEKWINIVNNINTHNDVYQDVFKNLIVFFELQASELIKTIKPPYIRIWEKDIDIYDDDKMQETVGDLDIYKVIETARLIPGNLIRMHYIMIRDRFMGSLYFHLHEEMKTNNNLTKFAHNNKYLEDDNKNNMLVNDCPLILKNIYHIGKSLAHFKKENNKIQEYSRTYVFLNDDAKTRVNAILDGNPPKNWYNITGFLKKYIGFPDNYHNYTQNQHMENIQKTCFRNNAYFLKNLSVFALACRGTLTKFIPRDGIKPSYNKAIYFMTRRPFNETKTQLDVKKWCDRYANNWIQQINFFHHYTYNRIMMVTGGTGVGKSTEVPKLTLYAEIILMHRFHTAIAITMPRISPARGIPGYVSNEMGVSLEETWIPTDDKDAFEDPNKRRHHQFQYQYEGKEVISNKRPFMRFMTDGLIWESMHSNVHMRTTSARYNTPTRYLKYNVILVDEAHEHNINMDLILTVLKYSLRINWGLRLIIISATMDDDEPRYRWFYNMNHELQLSYIKNANAVDRRIHIAKPNASTNYHIKETYSATYIKTYAKAEEKAIQECINLCSVTSKGEILIFSIGEKPITKIINHLVGKLPPNVIVLPFMGKYPETYKSIFDGNLGGRLDKFIYKREHIFDILKTENWDTPGLGYPKTVIPYTRAVVVATNIAEASITIDTLKWVIDTGFANTTKYHLDTLHDSLEVEAISEQSRLQRKGRVGRVSSGSVIYTYVKDGRKNIPPKYNISSQDVTDSLMKMLSMNTPITFSGDDKNDKRTSETILEPIKLKDLEEHEMKYLHEYNLMPFAVDGFTKEQLIMINFFIVNPDEVSIIRNYHKPNKVSLKVSRVKLIFDQLEKINVINSTCIEKITHLHTQLAKIIKVFTRGKWGALDTTSLLFANYISSGVLVKVINHLLYKLDPLLVDARQPNNLKNMDKNALENAPLILEEYIKNKQYVKARELVTNAMVSCTLKSIPIEIRNNAALYCVYYSMSNRVLHLKGDAYGPIGKSQKFTSNINANHILPLSIRGNTIEYGLVIPSMFLN</sequence>
<dbReference type="EC" id="3.6.4.13" evidence="2"/>
<protein>
    <recommendedName>
        <fullName evidence="2">RNA helicase</fullName>
        <ecNumber evidence="2">3.6.4.13</ecNumber>
    </recommendedName>
</protein>
<dbReference type="SUPFAM" id="SSF52540">
    <property type="entry name" value="P-loop containing nucleoside triphosphate hydrolases"/>
    <property type="match status" value="1"/>
</dbReference>
<evidence type="ECO:0000256" key="6">
    <source>
        <dbReference type="ARBA" id="ARBA00022840"/>
    </source>
</evidence>
<keyword evidence="4" id="KW-0378">Hydrolase</keyword>
<feature type="domain" description="Helicase C-terminal" evidence="8">
    <location>
        <begin position="780"/>
        <end position="949"/>
    </location>
</feature>
<dbReference type="PANTHER" id="PTHR18934">
    <property type="entry name" value="ATP-DEPENDENT RNA HELICASE"/>
    <property type="match status" value="1"/>
</dbReference>
<comment type="catalytic activity">
    <reaction evidence="7">
        <text>ATP + H2O = ADP + phosphate + H(+)</text>
        <dbReference type="Rhea" id="RHEA:13065"/>
        <dbReference type="ChEBI" id="CHEBI:15377"/>
        <dbReference type="ChEBI" id="CHEBI:15378"/>
        <dbReference type="ChEBI" id="CHEBI:30616"/>
        <dbReference type="ChEBI" id="CHEBI:43474"/>
        <dbReference type="ChEBI" id="CHEBI:456216"/>
        <dbReference type="EC" id="3.6.4.13"/>
    </reaction>
</comment>
<accession>A0A5J6VIX4</accession>
<evidence type="ECO:0000256" key="1">
    <source>
        <dbReference type="ARBA" id="ARBA00008792"/>
    </source>
</evidence>
<evidence type="ECO:0000256" key="3">
    <source>
        <dbReference type="ARBA" id="ARBA00022741"/>
    </source>
</evidence>